<dbReference type="InterPro" id="IPR041347">
    <property type="entry name" value="MftR_C"/>
</dbReference>
<dbReference type="PROSITE" id="PS01081">
    <property type="entry name" value="HTH_TETR_1"/>
    <property type="match status" value="1"/>
</dbReference>
<dbReference type="Gene3D" id="1.10.357.10">
    <property type="entry name" value="Tetracycline Repressor, domain 2"/>
    <property type="match status" value="1"/>
</dbReference>
<keyword evidence="1" id="KW-0805">Transcription regulation</keyword>
<evidence type="ECO:0000313" key="7">
    <source>
        <dbReference type="Proteomes" id="UP000183315"/>
    </source>
</evidence>
<gene>
    <name evidence="6" type="ORF">SAMN05421637_0490</name>
</gene>
<keyword evidence="2 4" id="KW-0238">DNA-binding</keyword>
<dbReference type="InterPro" id="IPR001647">
    <property type="entry name" value="HTH_TetR"/>
</dbReference>
<evidence type="ECO:0000256" key="2">
    <source>
        <dbReference type="ARBA" id="ARBA00023125"/>
    </source>
</evidence>
<dbReference type="Gene3D" id="1.10.10.60">
    <property type="entry name" value="Homeodomain-like"/>
    <property type="match status" value="1"/>
</dbReference>
<proteinExistence type="predicted"/>
<dbReference type="EMBL" id="FNZI01000001">
    <property type="protein sequence ID" value="SEI94398.1"/>
    <property type="molecule type" value="Genomic_DNA"/>
</dbReference>
<dbReference type="STRING" id="1043493.SAMN05421637_0490"/>
<dbReference type="PROSITE" id="PS50977">
    <property type="entry name" value="HTH_TETR_2"/>
    <property type="match status" value="1"/>
</dbReference>
<keyword evidence="3" id="KW-0804">Transcription</keyword>
<dbReference type="GO" id="GO:0003700">
    <property type="term" value="F:DNA-binding transcription factor activity"/>
    <property type="evidence" value="ECO:0007669"/>
    <property type="project" value="TreeGrafter"/>
</dbReference>
<dbReference type="Proteomes" id="UP000183315">
    <property type="component" value="Unassembled WGS sequence"/>
</dbReference>
<feature type="domain" description="HTH tetR-type" evidence="5">
    <location>
        <begin position="12"/>
        <end position="72"/>
    </location>
</feature>
<evidence type="ECO:0000313" key="6">
    <source>
        <dbReference type="EMBL" id="SEI94398.1"/>
    </source>
</evidence>
<dbReference type="AlphaFoldDB" id="A0A1H6UQ76"/>
<organism evidence="6 7">
    <name type="scientific">Demequina mangrovi</name>
    <dbReference type="NCBI Taxonomy" id="1043493"/>
    <lineage>
        <taxon>Bacteria</taxon>
        <taxon>Bacillati</taxon>
        <taxon>Actinomycetota</taxon>
        <taxon>Actinomycetes</taxon>
        <taxon>Micrococcales</taxon>
        <taxon>Demequinaceae</taxon>
        <taxon>Demequina</taxon>
    </lineage>
</organism>
<dbReference type="PRINTS" id="PR00455">
    <property type="entry name" value="HTHTETR"/>
</dbReference>
<dbReference type="GO" id="GO:0000976">
    <property type="term" value="F:transcription cis-regulatory region binding"/>
    <property type="evidence" value="ECO:0007669"/>
    <property type="project" value="TreeGrafter"/>
</dbReference>
<dbReference type="InterPro" id="IPR050109">
    <property type="entry name" value="HTH-type_TetR-like_transc_reg"/>
</dbReference>
<evidence type="ECO:0000256" key="3">
    <source>
        <dbReference type="ARBA" id="ARBA00023163"/>
    </source>
</evidence>
<dbReference type="InterPro" id="IPR023772">
    <property type="entry name" value="DNA-bd_HTH_TetR-type_CS"/>
</dbReference>
<sequence length="193" mass="20792">MSEHRRPGRPQIADPEKIGLEAAALFAERGYAGVSMDDVAARSGVSRRTLFRHFANKADLVWHDFFVAYGRLEDLLAHEATGPGMAGLRSALRQVLTERPSGSDLDRVRFRIIGESDEVFAAGVRGLGVMTAGLAHQLSRDGMLDENGVEARAAGQAVTGCILAASVWWAQHSDDELVDVIDAALARLEQGIA</sequence>
<dbReference type="Pfam" id="PF00440">
    <property type="entry name" value="TetR_N"/>
    <property type="match status" value="1"/>
</dbReference>
<accession>A0A1H6UQ76</accession>
<dbReference type="SUPFAM" id="SSF46689">
    <property type="entry name" value="Homeodomain-like"/>
    <property type="match status" value="1"/>
</dbReference>
<evidence type="ECO:0000256" key="4">
    <source>
        <dbReference type="PROSITE-ProRule" id="PRU00335"/>
    </source>
</evidence>
<dbReference type="Pfam" id="PF17754">
    <property type="entry name" value="TetR_C_14"/>
    <property type="match status" value="1"/>
</dbReference>
<protein>
    <submittedName>
        <fullName evidence="6">Transcriptional regulator, TetR family</fullName>
    </submittedName>
</protein>
<feature type="DNA-binding region" description="H-T-H motif" evidence="4">
    <location>
        <begin position="35"/>
        <end position="54"/>
    </location>
</feature>
<dbReference type="InterPro" id="IPR009057">
    <property type="entry name" value="Homeodomain-like_sf"/>
</dbReference>
<reference evidence="7" key="1">
    <citation type="submission" date="2016-10" db="EMBL/GenBank/DDBJ databases">
        <authorList>
            <person name="Varghese N."/>
        </authorList>
    </citation>
    <scope>NUCLEOTIDE SEQUENCE [LARGE SCALE GENOMIC DNA]</scope>
    <source>
        <strain evidence="7">DSM 24868</strain>
    </source>
</reference>
<keyword evidence="7" id="KW-1185">Reference proteome</keyword>
<evidence type="ECO:0000256" key="1">
    <source>
        <dbReference type="ARBA" id="ARBA00023015"/>
    </source>
</evidence>
<dbReference type="PANTHER" id="PTHR30055:SF234">
    <property type="entry name" value="HTH-TYPE TRANSCRIPTIONAL REGULATOR BETI"/>
    <property type="match status" value="1"/>
</dbReference>
<dbReference type="PANTHER" id="PTHR30055">
    <property type="entry name" value="HTH-TYPE TRANSCRIPTIONAL REGULATOR RUTR"/>
    <property type="match status" value="1"/>
</dbReference>
<evidence type="ECO:0000259" key="5">
    <source>
        <dbReference type="PROSITE" id="PS50977"/>
    </source>
</evidence>
<name>A0A1H6UQ76_9MICO</name>
<dbReference type="eggNOG" id="COG1309">
    <property type="taxonomic scope" value="Bacteria"/>
</dbReference>
<dbReference type="RefSeq" id="WP_042212710.1">
    <property type="nucleotide sequence ID" value="NZ_BBLU01000002.1"/>
</dbReference>